<evidence type="ECO:0000256" key="3">
    <source>
        <dbReference type="ARBA" id="ARBA00022449"/>
    </source>
</evidence>
<dbReference type="Gene3D" id="3.30.70.1450">
    <property type="entry name" value="Regulator of K+ conductance, C-terminal domain"/>
    <property type="match status" value="1"/>
</dbReference>
<evidence type="ECO:0000313" key="11">
    <source>
        <dbReference type="EMBL" id="MBB5363835.1"/>
    </source>
</evidence>
<feature type="domain" description="RCK C-terminal" evidence="10">
    <location>
        <begin position="404"/>
        <end position="485"/>
    </location>
</feature>
<evidence type="ECO:0000256" key="5">
    <source>
        <dbReference type="ARBA" id="ARBA00022692"/>
    </source>
</evidence>
<evidence type="ECO:0000256" key="1">
    <source>
        <dbReference type="ARBA" id="ARBA00004651"/>
    </source>
</evidence>
<keyword evidence="2" id="KW-0813">Transport</keyword>
<dbReference type="Pfam" id="PF00999">
    <property type="entry name" value="Na_H_Exchanger"/>
    <property type="match status" value="1"/>
</dbReference>
<name>A0A7W8JVP7_9DEIO</name>
<dbReference type="InterPro" id="IPR006037">
    <property type="entry name" value="RCK_C"/>
</dbReference>
<evidence type="ECO:0000256" key="4">
    <source>
        <dbReference type="ARBA" id="ARBA00022475"/>
    </source>
</evidence>
<keyword evidence="4" id="KW-1003">Cell membrane</keyword>
<dbReference type="Gene3D" id="1.20.1530.20">
    <property type="match status" value="1"/>
</dbReference>
<evidence type="ECO:0000256" key="8">
    <source>
        <dbReference type="ARBA" id="ARBA00023136"/>
    </source>
</evidence>
<feature type="transmembrane region" description="Helical" evidence="9">
    <location>
        <begin position="275"/>
        <end position="293"/>
    </location>
</feature>
<dbReference type="EMBL" id="JACHFL010000007">
    <property type="protein sequence ID" value="MBB5363835.1"/>
    <property type="molecule type" value="Genomic_DNA"/>
</dbReference>
<dbReference type="RefSeq" id="WP_184133422.1">
    <property type="nucleotide sequence ID" value="NZ_JACHFL010000007.1"/>
</dbReference>
<feature type="transmembrane region" description="Helical" evidence="9">
    <location>
        <begin position="91"/>
        <end position="113"/>
    </location>
</feature>
<dbReference type="GO" id="GO:0008324">
    <property type="term" value="F:monoatomic cation transmembrane transporter activity"/>
    <property type="evidence" value="ECO:0007669"/>
    <property type="project" value="InterPro"/>
</dbReference>
<organism evidence="11 12">
    <name type="scientific">Deinococcus humi</name>
    <dbReference type="NCBI Taxonomy" id="662880"/>
    <lineage>
        <taxon>Bacteria</taxon>
        <taxon>Thermotogati</taxon>
        <taxon>Deinococcota</taxon>
        <taxon>Deinococci</taxon>
        <taxon>Deinococcales</taxon>
        <taxon>Deinococcaceae</taxon>
        <taxon>Deinococcus</taxon>
    </lineage>
</organism>
<feature type="transmembrane region" description="Helical" evidence="9">
    <location>
        <begin position="190"/>
        <end position="210"/>
    </location>
</feature>
<feature type="transmembrane region" description="Helical" evidence="9">
    <location>
        <begin position="299"/>
        <end position="324"/>
    </location>
</feature>
<dbReference type="PANTHER" id="PTHR32507:SF7">
    <property type="entry name" value="K(+)_H(+) ANTIPORTER NHAP2"/>
    <property type="match status" value="1"/>
</dbReference>
<keyword evidence="7" id="KW-0406">Ion transport</keyword>
<feature type="transmembrane region" description="Helical" evidence="9">
    <location>
        <begin position="222"/>
        <end position="240"/>
    </location>
</feature>
<proteinExistence type="predicted"/>
<accession>A0A7W8JVP7</accession>
<dbReference type="Pfam" id="PF02080">
    <property type="entry name" value="TrkA_C"/>
    <property type="match status" value="1"/>
</dbReference>
<feature type="transmembrane region" description="Helical" evidence="9">
    <location>
        <begin position="119"/>
        <end position="140"/>
    </location>
</feature>
<dbReference type="Proteomes" id="UP000552709">
    <property type="component" value="Unassembled WGS sequence"/>
</dbReference>
<feature type="transmembrane region" description="Helical" evidence="9">
    <location>
        <begin position="161"/>
        <end position="178"/>
    </location>
</feature>
<feature type="transmembrane region" description="Helical" evidence="9">
    <location>
        <begin position="6"/>
        <end position="23"/>
    </location>
</feature>
<reference evidence="11 12" key="1">
    <citation type="submission" date="2020-08" db="EMBL/GenBank/DDBJ databases">
        <title>Genomic Encyclopedia of Type Strains, Phase IV (KMG-IV): sequencing the most valuable type-strain genomes for metagenomic binning, comparative biology and taxonomic classification.</title>
        <authorList>
            <person name="Goeker M."/>
        </authorList>
    </citation>
    <scope>NUCLEOTIDE SEQUENCE [LARGE SCALE GENOMIC DNA]</scope>
    <source>
        <strain evidence="11 12">DSM 27939</strain>
    </source>
</reference>
<feature type="transmembrane region" description="Helical" evidence="9">
    <location>
        <begin position="336"/>
        <end position="358"/>
    </location>
</feature>
<dbReference type="InterPro" id="IPR036721">
    <property type="entry name" value="RCK_C_sf"/>
</dbReference>
<dbReference type="NCBIfam" id="NF003716">
    <property type="entry name" value="PRK05326.1-3"/>
    <property type="match status" value="1"/>
</dbReference>
<comment type="caution">
    <text evidence="11">The sequence shown here is derived from an EMBL/GenBank/DDBJ whole genome shotgun (WGS) entry which is preliminary data.</text>
</comment>
<dbReference type="PANTHER" id="PTHR32507">
    <property type="entry name" value="NA(+)/H(+) ANTIPORTER 1"/>
    <property type="match status" value="1"/>
</dbReference>
<evidence type="ECO:0000256" key="7">
    <source>
        <dbReference type="ARBA" id="ARBA00023065"/>
    </source>
</evidence>
<dbReference type="NCBIfam" id="NF003715">
    <property type="entry name" value="PRK05326.1-2"/>
    <property type="match status" value="1"/>
</dbReference>
<keyword evidence="8 9" id="KW-0472">Membrane</keyword>
<keyword evidence="5 9" id="KW-0812">Transmembrane</keyword>
<evidence type="ECO:0000259" key="10">
    <source>
        <dbReference type="PROSITE" id="PS51202"/>
    </source>
</evidence>
<feature type="transmembrane region" description="Helical" evidence="9">
    <location>
        <begin position="30"/>
        <end position="47"/>
    </location>
</feature>
<feature type="transmembrane region" description="Helical" evidence="9">
    <location>
        <begin position="59"/>
        <end position="79"/>
    </location>
</feature>
<evidence type="ECO:0000256" key="9">
    <source>
        <dbReference type="SAM" id="Phobius"/>
    </source>
</evidence>
<dbReference type="SUPFAM" id="SSF116726">
    <property type="entry name" value="TrkA C-terminal domain-like"/>
    <property type="match status" value="1"/>
</dbReference>
<dbReference type="GO" id="GO:1902600">
    <property type="term" value="P:proton transmembrane transport"/>
    <property type="evidence" value="ECO:0007669"/>
    <property type="project" value="InterPro"/>
</dbReference>
<evidence type="ECO:0000256" key="6">
    <source>
        <dbReference type="ARBA" id="ARBA00022989"/>
    </source>
</evidence>
<dbReference type="AlphaFoldDB" id="A0A7W8JVP7"/>
<dbReference type="GO" id="GO:0006813">
    <property type="term" value="P:potassium ion transport"/>
    <property type="evidence" value="ECO:0007669"/>
    <property type="project" value="InterPro"/>
</dbReference>
<feature type="transmembrane region" description="Helical" evidence="9">
    <location>
        <begin position="364"/>
        <end position="386"/>
    </location>
</feature>
<gene>
    <name evidence="11" type="ORF">HNQ08_002942</name>
</gene>
<keyword evidence="3" id="KW-0050">Antiport</keyword>
<dbReference type="GO" id="GO:0015297">
    <property type="term" value="F:antiporter activity"/>
    <property type="evidence" value="ECO:0007669"/>
    <property type="project" value="UniProtKB-KW"/>
</dbReference>
<dbReference type="InterPro" id="IPR038770">
    <property type="entry name" value="Na+/solute_symporter_sf"/>
</dbReference>
<keyword evidence="6 9" id="KW-1133">Transmembrane helix</keyword>
<dbReference type="InterPro" id="IPR006153">
    <property type="entry name" value="Cation/H_exchanger_TM"/>
</dbReference>
<dbReference type="GO" id="GO:0005886">
    <property type="term" value="C:plasma membrane"/>
    <property type="evidence" value="ECO:0007669"/>
    <property type="project" value="UniProtKB-SubCell"/>
</dbReference>
<keyword evidence="12" id="KW-1185">Reference proteome</keyword>
<dbReference type="PROSITE" id="PS51202">
    <property type="entry name" value="RCK_C"/>
    <property type="match status" value="1"/>
</dbReference>
<comment type="subcellular location">
    <subcellularLocation>
        <location evidence="1">Cell membrane</location>
        <topology evidence="1">Multi-pass membrane protein</topology>
    </subcellularLocation>
</comment>
<evidence type="ECO:0000256" key="2">
    <source>
        <dbReference type="ARBA" id="ARBA00022448"/>
    </source>
</evidence>
<evidence type="ECO:0000313" key="12">
    <source>
        <dbReference type="Proteomes" id="UP000552709"/>
    </source>
</evidence>
<sequence>MPVVTTELYLLAAGILLLISLIVSRLGGRLGIPGLLLFLGVGMLAGSDGLGIQFSDYQLAQALGTVALCFILFQGGLTTNWSETRPVIRRGLSLATLGVLITAGVMAVFTHYALNLPWLVAWLLGAVVSSTDASAVFSVLKERALGLKGDIGPLLEFESGGNDPMAVFLTVGLLELIAHPSMGVLDIIPLFAQQMVIGGVLGMVLGRGALFMLNRLQLQFEGLYSVLTLALALTIFSVTAVVGGSGFLAIFVAGIILGNADFLHKRSLLSFHDGLAWLMQVAMFLTLGLLVNPRELLPTAGLALACALVLVFVARPVSVVVSLAASRMPFSHKAMVGWVGLRGAVPIVLATFPLLAGVPQAQELFNIVFFIVLTSVLLQGTTLTTMADLLGLRETRTAPSTPPMTYTPTGHSKNALVEVEVCPGSLADNQRIVDLHLPPEALVVLIHRADEYLIPRGATRLMAGDSVQVLAQAEELREVQRQLGHEA</sequence>
<protein>
    <submittedName>
        <fullName evidence="11">Cell volume regulation protein A</fullName>
    </submittedName>
</protein>